<reference evidence="6" key="1">
    <citation type="submission" date="2013-08" db="EMBL/GenBank/DDBJ databases">
        <authorList>
            <person name="Mendez C."/>
            <person name="Richter M."/>
            <person name="Ferrer M."/>
            <person name="Sanchez J."/>
        </authorList>
    </citation>
    <scope>NUCLEOTIDE SEQUENCE</scope>
</reference>
<dbReference type="AlphaFoldDB" id="T1B3C4"/>
<dbReference type="PANTHER" id="PTHR11727">
    <property type="entry name" value="DIMETHYLADENOSINE TRANSFERASE"/>
    <property type="match status" value="1"/>
</dbReference>
<evidence type="ECO:0000313" key="6">
    <source>
        <dbReference type="EMBL" id="EQD48855.1"/>
    </source>
</evidence>
<dbReference type="SMART" id="SM00650">
    <property type="entry name" value="rADc"/>
    <property type="match status" value="1"/>
</dbReference>
<feature type="non-terminal residue" evidence="6">
    <location>
        <position position="1"/>
    </location>
</feature>
<reference evidence="6" key="2">
    <citation type="journal article" date="2014" name="ISME J.">
        <title>Microbial stratification in low pH oxic and suboxic macroscopic growths along an acid mine drainage.</title>
        <authorList>
            <person name="Mendez-Garcia C."/>
            <person name="Mesa V."/>
            <person name="Sprenger R.R."/>
            <person name="Richter M."/>
            <person name="Diez M.S."/>
            <person name="Solano J."/>
            <person name="Bargiela R."/>
            <person name="Golyshina O.V."/>
            <person name="Manteca A."/>
            <person name="Ramos J.L."/>
            <person name="Gallego J.R."/>
            <person name="Llorente I."/>
            <person name="Martins Dos Santos V.A."/>
            <person name="Jensen O.N."/>
            <person name="Pelaez A.I."/>
            <person name="Sanchez J."/>
            <person name="Ferrer M."/>
        </authorList>
    </citation>
    <scope>NUCLEOTIDE SEQUENCE</scope>
</reference>
<keyword evidence="4" id="KW-0694">RNA-binding</keyword>
<dbReference type="EMBL" id="AUZY01007757">
    <property type="protein sequence ID" value="EQD48855.1"/>
    <property type="molecule type" value="Genomic_DNA"/>
</dbReference>
<comment type="caution">
    <text evidence="6">The sequence shown here is derived from an EMBL/GenBank/DDBJ whole genome shotgun (WGS) entry which is preliminary data.</text>
</comment>
<evidence type="ECO:0000259" key="5">
    <source>
        <dbReference type="SMART" id="SM00650"/>
    </source>
</evidence>
<dbReference type="InterPro" id="IPR029063">
    <property type="entry name" value="SAM-dependent_MTases_sf"/>
</dbReference>
<dbReference type="SUPFAM" id="SSF53335">
    <property type="entry name" value="S-adenosyl-L-methionine-dependent methyltransferases"/>
    <property type="match status" value="1"/>
</dbReference>
<keyword evidence="1 6" id="KW-0489">Methyltransferase</keyword>
<feature type="domain" description="Ribosomal RNA adenine methylase transferase N-terminal" evidence="5">
    <location>
        <begin position="1"/>
        <end position="126"/>
    </location>
</feature>
<gene>
    <name evidence="6" type="ORF">B1B_11888</name>
</gene>
<dbReference type="Gene3D" id="1.10.8.100">
    <property type="entry name" value="Ribosomal RNA adenine dimethylase-like, domain 2"/>
    <property type="match status" value="1"/>
</dbReference>
<sequence>LTVIERDPRLSAFLATNLPSRVRVLTADALTVRLPAARHFAGNLPFRGATEILLRLLGSGMEAGVFLVQEEVADRLAASAGSREYGRLTVRFALEGRFSPGRQVPSSAFYPPPRVRGRVLVWEREHPTLPRPLEGCLEKLLAGAFAHRRKMLGGTLPGVLRAWGGSPRERPERLLAQANWPEDWPRRRAEEIPPEAYRSLAERLAEAPGPSG</sequence>
<evidence type="ECO:0000256" key="1">
    <source>
        <dbReference type="ARBA" id="ARBA00022603"/>
    </source>
</evidence>
<dbReference type="InterPro" id="IPR001737">
    <property type="entry name" value="KsgA/Erm"/>
</dbReference>
<dbReference type="Pfam" id="PF00398">
    <property type="entry name" value="RrnaAD"/>
    <property type="match status" value="1"/>
</dbReference>
<proteinExistence type="predicted"/>
<dbReference type="InterPro" id="IPR023165">
    <property type="entry name" value="rRNA_Ade_diMease-like_C"/>
</dbReference>
<dbReference type="PROSITE" id="PS51689">
    <property type="entry name" value="SAM_RNA_A_N6_MT"/>
    <property type="match status" value="1"/>
</dbReference>
<dbReference type="GO" id="GO:0000179">
    <property type="term" value="F:rRNA (adenine-N6,N6-)-dimethyltransferase activity"/>
    <property type="evidence" value="ECO:0007669"/>
    <property type="project" value="InterPro"/>
</dbReference>
<evidence type="ECO:0000256" key="3">
    <source>
        <dbReference type="ARBA" id="ARBA00022691"/>
    </source>
</evidence>
<keyword evidence="3" id="KW-0949">S-adenosyl-L-methionine</keyword>
<protein>
    <submittedName>
        <fullName evidence="6">Ribosomal RNA adenine methylase transferase</fullName>
        <ecNumber evidence="6">2.1.1.-</ecNumber>
    </submittedName>
</protein>
<organism evidence="6">
    <name type="scientific">mine drainage metagenome</name>
    <dbReference type="NCBI Taxonomy" id="410659"/>
    <lineage>
        <taxon>unclassified sequences</taxon>
        <taxon>metagenomes</taxon>
        <taxon>ecological metagenomes</taxon>
    </lineage>
</organism>
<dbReference type="InterPro" id="IPR020598">
    <property type="entry name" value="rRNA_Ade_methylase_Trfase_N"/>
</dbReference>
<evidence type="ECO:0000256" key="4">
    <source>
        <dbReference type="ARBA" id="ARBA00022884"/>
    </source>
</evidence>
<keyword evidence="2 6" id="KW-0808">Transferase</keyword>
<evidence type="ECO:0000256" key="2">
    <source>
        <dbReference type="ARBA" id="ARBA00022679"/>
    </source>
</evidence>
<dbReference type="EC" id="2.1.1.-" evidence="6"/>
<dbReference type="GO" id="GO:0005829">
    <property type="term" value="C:cytosol"/>
    <property type="evidence" value="ECO:0007669"/>
    <property type="project" value="TreeGrafter"/>
</dbReference>
<dbReference type="GO" id="GO:0003723">
    <property type="term" value="F:RNA binding"/>
    <property type="evidence" value="ECO:0007669"/>
    <property type="project" value="UniProtKB-KW"/>
</dbReference>
<dbReference type="PANTHER" id="PTHR11727:SF7">
    <property type="entry name" value="DIMETHYLADENOSINE TRANSFERASE-RELATED"/>
    <property type="match status" value="1"/>
</dbReference>
<accession>T1B3C4</accession>
<name>T1B3C4_9ZZZZ</name>
<dbReference type="Gene3D" id="3.40.50.150">
    <property type="entry name" value="Vaccinia Virus protein VP39"/>
    <property type="match status" value="1"/>
</dbReference>